<dbReference type="EMBL" id="BMFN01000005">
    <property type="protein sequence ID" value="GGF79684.1"/>
    <property type="molecule type" value="Genomic_DNA"/>
</dbReference>
<keyword evidence="2" id="KW-1185">Reference proteome</keyword>
<organism evidence="1 2">
    <name type="scientific">Hymenobacter qilianensis</name>
    <dbReference type="NCBI Taxonomy" id="1385715"/>
    <lineage>
        <taxon>Bacteria</taxon>
        <taxon>Pseudomonadati</taxon>
        <taxon>Bacteroidota</taxon>
        <taxon>Cytophagia</taxon>
        <taxon>Cytophagales</taxon>
        <taxon>Hymenobacteraceae</taxon>
        <taxon>Hymenobacter</taxon>
    </lineage>
</organism>
<protein>
    <submittedName>
        <fullName evidence="1">Uncharacterized protein</fullName>
    </submittedName>
</protein>
<gene>
    <name evidence="1" type="ORF">GCM10011375_38420</name>
</gene>
<evidence type="ECO:0000313" key="1">
    <source>
        <dbReference type="EMBL" id="GGF79684.1"/>
    </source>
</evidence>
<accession>A0ACB5PWS5</accession>
<sequence length="167" mass="19318">MYPNEAFVQASLAQIPWYHHLTLLEKVKDESTRLLYIEATARHGWSRDVLVHQIESGYHRRQGQAVTNFTRTLPAADSELAQQTLKDPYLFDFLTLTTGFKERDLQRGLLEHITTFLLELGSGFAYVGQQVPLVVGGQDYYLDLLFYHLQLRAYVVVELKITEFKPE</sequence>
<evidence type="ECO:0000313" key="2">
    <source>
        <dbReference type="Proteomes" id="UP000605392"/>
    </source>
</evidence>
<name>A0ACB5PWS5_9BACT</name>
<proteinExistence type="predicted"/>
<comment type="caution">
    <text evidence="1">The sequence shown here is derived from an EMBL/GenBank/DDBJ whole genome shotgun (WGS) entry which is preliminary data.</text>
</comment>
<reference evidence="1 2" key="1">
    <citation type="journal article" date="2019" name="Int. J. Syst. Evol. Microbiol.">
        <title>The Global Catalogue of Microorganisms (GCM) 10K type strain sequencing project: providing services to taxonomists for standard genome sequencing and annotation.</title>
        <authorList>
            <consortium name="The Broad Institute Genomics Platform"/>
            <consortium name="The Broad Institute Genome Sequencing Center for Infectious Disease"/>
            <person name="Wu L."/>
            <person name="Ma J."/>
        </authorList>
    </citation>
    <scope>NUCLEOTIDE SEQUENCE [LARGE SCALE GENOMIC DNA]</scope>
    <source>
        <strain evidence="1 2">CGMCC 1.12720</strain>
    </source>
</reference>
<dbReference type="Proteomes" id="UP000605392">
    <property type="component" value="Unassembled WGS sequence"/>
</dbReference>